<sequence length="63" mass="7159">MSKELTVLQLSEEQREALADGRSATFGFDESIIFVTPEEIDAERLADFLDAEVNTRRVTREVL</sequence>
<evidence type="ECO:0000313" key="2">
    <source>
        <dbReference type="Proteomes" id="UP000053621"/>
    </source>
</evidence>
<dbReference type="EMBL" id="LOPW02000017">
    <property type="protein sequence ID" value="POG54718.1"/>
    <property type="molecule type" value="Genomic_DNA"/>
</dbReference>
<keyword evidence="2" id="KW-1185">Reference proteome</keyword>
<dbReference type="RefSeq" id="WP_004968043.1">
    <property type="nucleotide sequence ID" value="NZ_LOPW02000017.1"/>
</dbReference>
<dbReference type="Proteomes" id="UP000053621">
    <property type="component" value="Unassembled WGS sequence"/>
</dbReference>
<dbReference type="AlphaFoldDB" id="A0A2P4NNR4"/>
<protein>
    <submittedName>
        <fullName evidence="1">Uncharacterized protein</fullName>
    </submittedName>
</protein>
<evidence type="ECO:0000313" key="1">
    <source>
        <dbReference type="EMBL" id="POG54718.1"/>
    </source>
</evidence>
<name>A0A2P4NNR4_9EURY</name>
<proteinExistence type="predicted"/>
<organism evidence="1 2">
    <name type="scientific">Haloferax marisrubri</name>
    <dbReference type="NCBI Taxonomy" id="1544719"/>
    <lineage>
        <taxon>Archaea</taxon>
        <taxon>Methanobacteriati</taxon>
        <taxon>Methanobacteriota</taxon>
        <taxon>Stenosarchaea group</taxon>
        <taxon>Halobacteria</taxon>
        <taxon>Halobacteriales</taxon>
        <taxon>Haloferacaceae</taxon>
        <taxon>Haloferax</taxon>
    </lineage>
</organism>
<accession>A0A2P4NNR4</accession>
<gene>
    <name evidence="1" type="ORF">AUR65_013395</name>
</gene>
<comment type="caution">
    <text evidence="1">The sequence shown here is derived from an EMBL/GenBank/DDBJ whole genome shotgun (WGS) entry which is preliminary data.</text>
</comment>
<dbReference type="OrthoDB" id="287669at2157"/>
<reference evidence="1" key="1">
    <citation type="submission" date="2017-08" db="EMBL/GenBank/DDBJ databases">
        <title>Haloferax marisrubri sp. nov., isolated from the Discovery deep brine-seawater interface in the Red Sea.</title>
        <authorList>
            <person name="Zhang G."/>
            <person name="Stingl U."/>
        </authorList>
    </citation>
    <scope>NUCLEOTIDE SEQUENCE [LARGE SCALE GENOMIC DNA]</scope>
    <source>
        <strain evidence="1">SB3</strain>
    </source>
</reference>